<dbReference type="Pfam" id="PF00098">
    <property type="entry name" value="zf-CCHC"/>
    <property type="match status" value="1"/>
</dbReference>
<dbReference type="EMBL" id="CAJPWZ010001411">
    <property type="protein sequence ID" value="CAG2214469.1"/>
    <property type="molecule type" value="Genomic_DNA"/>
</dbReference>
<dbReference type="SUPFAM" id="SSF56672">
    <property type="entry name" value="DNA/RNA polymerases"/>
    <property type="match status" value="1"/>
</dbReference>
<dbReference type="Proteomes" id="UP000683360">
    <property type="component" value="Unassembled WGS sequence"/>
</dbReference>
<dbReference type="SMART" id="SM00343">
    <property type="entry name" value="ZnF_C2HC"/>
    <property type="match status" value="1"/>
</dbReference>
<dbReference type="InterPro" id="IPR036691">
    <property type="entry name" value="Endo/exonu/phosph_ase_sf"/>
</dbReference>
<evidence type="ECO:0000259" key="9">
    <source>
        <dbReference type="PROSITE" id="PS50175"/>
    </source>
</evidence>
<keyword evidence="6" id="KW-0479">Metal-binding</keyword>
<evidence type="ECO:0000256" key="1">
    <source>
        <dbReference type="ARBA" id="ARBA00022679"/>
    </source>
</evidence>
<dbReference type="PANTHER" id="PTHR37984">
    <property type="entry name" value="PROTEIN CBG26694"/>
    <property type="match status" value="1"/>
</dbReference>
<feature type="compositionally biased region" description="Basic residues" evidence="7">
    <location>
        <begin position="856"/>
        <end position="865"/>
    </location>
</feature>
<name>A0A8S3S5G3_MYTED</name>
<dbReference type="SUPFAM" id="SSF56219">
    <property type="entry name" value="DNase I-like"/>
    <property type="match status" value="1"/>
</dbReference>
<evidence type="ECO:0000256" key="3">
    <source>
        <dbReference type="ARBA" id="ARBA00022722"/>
    </source>
</evidence>
<keyword evidence="6" id="KW-0863">Zinc-finger</keyword>
<feature type="region of interest" description="Disordered" evidence="7">
    <location>
        <begin position="1586"/>
        <end position="1621"/>
    </location>
</feature>
<dbReference type="FunFam" id="1.10.340.70:FF:000001">
    <property type="entry name" value="Retrovirus-related Pol polyprotein from transposon gypsy-like Protein"/>
    <property type="match status" value="1"/>
</dbReference>
<keyword evidence="1" id="KW-0808">Transferase</keyword>
<comment type="caution">
    <text evidence="10">The sequence shown here is derived from an EMBL/GenBank/DDBJ whole genome shotgun (WGS) entry which is preliminary data.</text>
</comment>
<keyword evidence="3" id="KW-0540">Nuclease</keyword>
<dbReference type="InterPro" id="IPR054465">
    <property type="entry name" value="Integrase_p58-like_C"/>
</dbReference>
<dbReference type="Gene3D" id="2.40.70.10">
    <property type="entry name" value="Acid Proteases"/>
    <property type="match status" value="1"/>
</dbReference>
<dbReference type="Pfam" id="PF22938">
    <property type="entry name" value="Integrase_p58_C"/>
    <property type="match status" value="1"/>
</dbReference>
<evidence type="ECO:0000259" key="8">
    <source>
        <dbReference type="PROSITE" id="PS50158"/>
    </source>
</evidence>
<evidence type="ECO:0000256" key="5">
    <source>
        <dbReference type="ARBA" id="ARBA00022801"/>
    </source>
</evidence>
<dbReference type="InterPro" id="IPR001878">
    <property type="entry name" value="Znf_CCHC"/>
</dbReference>
<dbReference type="Gene3D" id="3.10.10.10">
    <property type="entry name" value="HIV Type 1 Reverse Transcriptase, subunit A, domain 1"/>
    <property type="match status" value="1"/>
</dbReference>
<dbReference type="CDD" id="cd00303">
    <property type="entry name" value="retropepsin_like"/>
    <property type="match status" value="1"/>
</dbReference>
<evidence type="ECO:0000313" key="10">
    <source>
        <dbReference type="EMBL" id="CAG2214469.1"/>
    </source>
</evidence>
<evidence type="ECO:0000256" key="4">
    <source>
        <dbReference type="ARBA" id="ARBA00022759"/>
    </source>
</evidence>
<keyword evidence="2" id="KW-0548">Nucleotidyltransferase</keyword>
<dbReference type="InterPro" id="IPR021109">
    <property type="entry name" value="Peptidase_aspartic_dom_sf"/>
</dbReference>
<evidence type="ECO:0000256" key="6">
    <source>
        <dbReference type="PROSITE-ProRule" id="PRU00047"/>
    </source>
</evidence>
<dbReference type="InterPro" id="IPR050951">
    <property type="entry name" value="Retrovirus_Pol_polyprotein"/>
</dbReference>
<dbReference type="OrthoDB" id="6158722at2759"/>
<reference evidence="10" key="1">
    <citation type="submission" date="2021-03" db="EMBL/GenBank/DDBJ databases">
        <authorList>
            <person name="Bekaert M."/>
        </authorList>
    </citation>
    <scope>NUCLEOTIDE SEQUENCE</scope>
</reference>
<organism evidence="10 11">
    <name type="scientific">Mytilus edulis</name>
    <name type="common">Blue mussel</name>
    <dbReference type="NCBI Taxonomy" id="6550"/>
    <lineage>
        <taxon>Eukaryota</taxon>
        <taxon>Metazoa</taxon>
        <taxon>Spiralia</taxon>
        <taxon>Lophotrochozoa</taxon>
        <taxon>Mollusca</taxon>
        <taxon>Bivalvia</taxon>
        <taxon>Autobranchia</taxon>
        <taxon>Pteriomorphia</taxon>
        <taxon>Mytilida</taxon>
        <taxon>Mytiloidea</taxon>
        <taxon>Mytilidae</taxon>
        <taxon>Mytilinae</taxon>
        <taxon>Mytilus</taxon>
    </lineage>
</organism>
<dbReference type="GO" id="GO:0003676">
    <property type="term" value="F:nucleic acid binding"/>
    <property type="evidence" value="ECO:0007669"/>
    <property type="project" value="InterPro"/>
</dbReference>
<proteinExistence type="predicted"/>
<dbReference type="GO" id="GO:0006508">
    <property type="term" value="P:proteolysis"/>
    <property type="evidence" value="ECO:0007669"/>
    <property type="project" value="InterPro"/>
</dbReference>
<evidence type="ECO:0000313" key="11">
    <source>
        <dbReference type="Proteomes" id="UP000683360"/>
    </source>
</evidence>
<dbReference type="GO" id="GO:0008270">
    <property type="term" value="F:zinc ion binding"/>
    <property type="evidence" value="ECO:0007669"/>
    <property type="project" value="UniProtKB-KW"/>
</dbReference>
<feature type="domain" description="CCHC-type" evidence="8">
    <location>
        <begin position="819"/>
        <end position="833"/>
    </location>
</feature>
<dbReference type="InterPro" id="IPR036875">
    <property type="entry name" value="Znf_CCHC_sf"/>
</dbReference>
<dbReference type="Gene3D" id="4.10.60.10">
    <property type="entry name" value="Zinc finger, CCHC-type"/>
    <property type="match status" value="1"/>
</dbReference>
<keyword evidence="6" id="KW-0862">Zinc</keyword>
<dbReference type="InterPro" id="IPR001995">
    <property type="entry name" value="Peptidase_A2_cat"/>
</dbReference>
<dbReference type="InterPro" id="IPR043502">
    <property type="entry name" value="DNA/RNA_pol_sf"/>
</dbReference>
<keyword evidence="4" id="KW-0255">Endonuclease</keyword>
<dbReference type="PROSITE" id="PS50158">
    <property type="entry name" value="ZF_CCHC"/>
    <property type="match status" value="1"/>
</dbReference>
<dbReference type="Pfam" id="PF17921">
    <property type="entry name" value="Integrase_H2C2"/>
    <property type="match status" value="1"/>
</dbReference>
<keyword evidence="5" id="KW-0378">Hydrolase</keyword>
<dbReference type="PANTHER" id="PTHR37984:SF5">
    <property type="entry name" value="PROTEIN NYNRIN-LIKE"/>
    <property type="match status" value="1"/>
</dbReference>
<protein>
    <recommendedName>
        <fullName evidence="12">CCHC-type domain-containing protein</fullName>
    </recommendedName>
</protein>
<dbReference type="InterPro" id="IPR001969">
    <property type="entry name" value="Aspartic_peptidase_AS"/>
</dbReference>
<accession>A0A8S3S5G3</accession>
<evidence type="ECO:0000256" key="7">
    <source>
        <dbReference type="SAM" id="MobiDB-lite"/>
    </source>
</evidence>
<evidence type="ECO:0008006" key="12">
    <source>
        <dbReference type="Google" id="ProtNLM"/>
    </source>
</evidence>
<dbReference type="SUPFAM" id="SSF50630">
    <property type="entry name" value="Acid proteases"/>
    <property type="match status" value="1"/>
</dbReference>
<dbReference type="PROSITE" id="PS50175">
    <property type="entry name" value="ASP_PROT_RETROV"/>
    <property type="match status" value="1"/>
</dbReference>
<sequence length="1621" mass="187011">MKKRCNCVSINNSFCKLNILSLNVCGIKKRLQYPEFIELINRYDIICLQESKTDNCDEIFVPGYISKMKNRHDMTFRKSGGLMVLYKEKLCDHIKFLSSDSNFVIWFEISSSYTKLDAEIVIGSVYIPPENTKYSSPDAFREIETDILKFSTKCKYMCLNGDFNSRTSTDADFIPTDGNDISDILNLPEITENDTYKFEIYNIPIARNNKDKTKNNYGKLLLDLCKFTNMYIINGRIGENMAGERTSKNAAVVDYFIGSLDFINIISNSKVLDFSCLYSDIHSPIDIDVDINKCTCEYGSVPINSMSGEKIKKWDINKKEDFILNLDREKISELENYLEETKSFPADSNIINKAVENITNIFVTSAKKTFGTLKNKSKNENTPQSTRSQDEKPWFNIDCRIARKNARKYRRKYKLNKSIVNQEYKKRSERQYKNTMNRNIKKYRKNVRNDMKNMKTTNSKEYWKILNGGSRKKQPNISIEKLYDFFKNLNQGNIEEEQELNHEEIERNIENNLLNEMITPDEIIKNIKTLKNNKASGDDLIINEFFKATCASTEIINIFVKPSQRNAKQAVNNQEKVRTPGKNTRREIKLANYDGSGEWVDFKSHFEACAIINNWDEYEQGLYLAAALRGHAQSVFSDLPTDKKMNYETLVKSLEERFAPPNQNELYRVQLKERRQRASETLPELGQTIRRLVNRAYPLAPTEVKETLSKDYFLDALHDSEMRIKIKQSRPQNLNQAICLAVELEAFYKAEKRQDFVKPQMRATHADNITEELSKDDKFTEMMDSFTKQLESLRMELNEFKNSGQRNTADPEWKRNQQCYNCGKYGHFKRECRLRKQGGNGNGQYRNHENGSARPVHSRTRRQRRKQIKLNVQNNSTKEAGAYIDVAIGNIKASFLVDTGATVTLISNKLFNSLRKEEMPNLNQVVQTIMSANGSELNVTGKGEFHIWIDHNVYLAEAVVADLALDGIIGLDFLKKNRCLINLQEEHMVCNNQVIPLNFTGQLGCYRVSVVEDTCIQPGTEALVRGHINEYPSTKNEVGLGIIEPCDKFVAKDSALMARTLVKASETVPLRFMNVSNVVKIIRAGTIVGNISPIQDVISDDKNITDIHKDQNLRIELQKLLSNCSENLSQEQKRGVENLLNEYKDLFAASDRDLGRTNLVRHTINTGNNAPVKQPPRRTPIHMREEVDRHIDDMLERGVIEPADGPWSSGIVLVKKKDGTTRFCVDYRKVNDLTVKDAYPLPRIDDSLEQLPGSQHQNADALSRIPCRQCGYSSDWKAQQLVQTVSSKPDECERDKEDDTEISLKHLQDNDKNLQIVRQWVQDGHKPNLKNLGEYNYVIKSLWSQFDDLKIQDGVLCKVHRDNNKSRVIVPLTERRRILQQCHDNKTSGHLGIKKTQSRIKDRFYWPGVRHDIVAYIAGCEICAKRKGPNKRQRAPMQSAQHETTGCTPNRMMLGREVATPVDLMYDVPDYLKKIPQNRWAWELQERMEEAHHFVRKHVGQEMVPGHSPKFTSYWRGPFRVLKEYSDVNYLINCGRRGRPQVIHVDRMRLCKGQLLRGETERNENNDDTFEPESVLPEIFNEELDSADNIVDQSDSRDESGYAGRPRRVTKQPAWLHDFVR</sequence>
<feature type="region of interest" description="Disordered" evidence="7">
    <location>
        <begin position="838"/>
        <end position="865"/>
    </location>
</feature>
<dbReference type="SUPFAM" id="SSF57756">
    <property type="entry name" value="Retrovirus zinc finger-like domains"/>
    <property type="match status" value="1"/>
</dbReference>
<feature type="domain" description="Peptidase A2" evidence="9">
    <location>
        <begin position="893"/>
        <end position="973"/>
    </location>
</feature>
<evidence type="ECO:0000256" key="2">
    <source>
        <dbReference type="ARBA" id="ARBA00022695"/>
    </source>
</evidence>
<dbReference type="Pfam" id="PF13975">
    <property type="entry name" value="gag-asp_proteas"/>
    <property type="match status" value="1"/>
</dbReference>
<dbReference type="Gene3D" id="3.60.10.10">
    <property type="entry name" value="Endonuclease/exonuclease/phosphatase"/>
    <property type="match status" value="1"/>
</dbReference>
<gene>
    <name evidence="10" type="ORF">MEDL_28322</name>
</gene>
<dbReference type="Gene3D" id="1.10.340.70">
    <property type="match status" value="1"/>
</dbReference>
<dbReference type="GO" id="GO:0004190">
    <property type="term" value="F:aspartic-type endopeptidase activity"/>
    <property type="evidence" value="ECO:0007669"/>
    <property type="project" value="InterPro"/>
</dbReference>
<dbReference type="PROSITE" id="PS00141">
    <property type="entry name" value="ASP_PROTEASE"/>
    <property type="match status" value="1"/>
</dbReference>
<keyword evidence="11" id="KW-1185">Reference proteome</keyword>
<dbReference type="InterPro" id="IPR041588">
    <property type="entry name" value="Integrase_H2C2"/>
</dbReference>